<gene>
    <name evidence="3" type="ORF">DKW60_10980</name>
</gene>
<feature type="transmembrane region" description="Helical" evidence="1">
    <location>
        <begin position="6"/>
        <end position="23"/>
    </location>
</feature>
<keyword evidence="1" id="KW-0472">Membrane</keyword>
<name>A0A317CFG1_9GAMM</name>
<comment type="caution">
    <text evidence="3">The sequence shown here is derived from an EMBL/GenBank/DDBJ whole genome shotgun (WGS) entry which is preliminary data.</text>
</comment>
<keyword evidence="1" id="KW-0812">Transmembrane</keyword>
<dbReference type="EMBL" id="QGKM01000027">
    <property type="protein sequence ID" value="PWQ97246.1"/>
    <property type="molecule type" value="Genomic_DNA"/>
</dbReference>
<accession>A0A317CFG1</accession>
<organism evidence="3 4">
    <name type="scientific">Leucothrix pacifica</name>
    <dbReference type="NCBI Taxonomy" id="1247513"/>
    <lineage>
        <taxon>Bacteria</taxon>
        <taxon>Pseudomonadati</taxon>
        <taxon>Pseudomonadota</taxon>
        <taxon>Gammaproteobacteria</taxon>
        <taxon>Thiotrichales</taxon>
        <taxon>Thiotrichaceae</taxon>
        <taxon>Leucothrix</taxon>
    </lineage>
</organism>
<feature type="transmembrane region" description="Helical" evidence="1">
    <location>
        <begin position="111"/>
        <end position="133"/>
    </location>
</feature>
<reference evidence="3 4" key="1">
    <citation type="submission" date="2018-05" db="EMBL/GenBank/DDBJ databases">
        <title>Leucothrix arctica sp. nov., isolated from Arctic seawater.</title>
        <authorList>
            <person name="Choi A."/>
            <person name="Baek K."/>
        </authorList>
    </citation>
    <scope>NUCLEOTIDE SEQUENCE [LARGE SCALE GENOMIC DNA]</scope>
    <source>
        <strain evidence="3 4">JCM 18388</strain>
    </source>
</reference>
<evidence type="ECO:0000259" key="2">
    <source>
        <dbReference type="Pfam" id="PF07885"/>
    </source>
</evidence>
<sequence length="145" mass="16443">MIEIFIINSALIAGAVLIHYEVLFRLTRLIPKLTFLRSRLRILVGVFGALVAHVAEVWLFAFAYYFMLDSGRYGSLEGNFNGTLMDASYFSFTTYTSLGFGDIEPLGDIRFLVGLEALTGLVLITWTASFMFIEMQRFWIIQSDS</sequence>
<evidence type="ECO:0000256" key="1">
    <source>
        <dbReference type="SAM" id="Phobius"/>
    </source>
</evidence>
<dbReference type="SUPFAM" id="SSF81324">
    <property type="entry name" value="Voltage-gated potassium channels"/>
    <property type="match status" value="1"/>
</dbReference>
<dbReference type="Gene3D" id="1.10.287.70">
    <property type="match status" value="1"/>
</dbReference>
<dbReference type="OrthoDB" id="9813518at2"/>
<dbReference type="Pfam" id="PF07885">
    <property type="entry name" value="Ion_trans_2"/>
    <property type="match status" value="1"/>
</dbReference>
<feature type="domain" description="Potassium channel" evidence="2">
    <location>
        <begin position="54"/>
        <end position="135"/>
    </location>
</feature>
<protein>
    <submittedName>
        <fullName evidence="3">Ion transporter</fullName>
    </submittedName>
</protein>
<evidence type="ECO:0000313" key="3">
    <source>
        <dbReference type="EMBL" id="PWQ97246.1"/>
    </source>
</evidence>
<proteinExistence type="predicted"/>
<dbReference type="AlphaFoldDB" id="A0A317CFG1"/>
<dbReference type="InterPro" id="IPR013099">
    <property type="entry name" value="K_chnl_dom"/>
</dbReference>
<evidence type="ECO:0000313" key="4">
    <source>
        <dbReference type="Proteomes" id="UP000245539"/>
    </source>
</evidence>
<dbReference type="Proteomes" id="UP000245539">
    <property type="component" value="Unassembled WGS sequence"/>
</dbReference>
<keyword evidence="1" id="KW-1133">Transmembrane helix</keyword>
<feature type="transmembrane region" description="Helical" evidence="1">
    <location>
        <begin position="43"/>
        <end position="67"/>
    </location>
</feature>
<keyword evidence="4" id="KW-1185">Reference proteome</keyword>